<sequence length="301" mass="32556">MAVSGGPDSLALLLLAHAALPERVIAATIDHGLRFEAAAEARKVAGICEAIGVPHETVRVILASGNLQHRARDARYEALCRSFGSRGAGVFATAHHADDQAETMLMRLNRGSGLAGLAGIRERAVMEACDPSTRFLVVRPLLNWRREELARIVSSAGMDPVSDPSNEDERFDRVRVRQALSALPWLDPLAIARSAAHLQEAESAVEEAVAQAACKAIVREGEVTWLLSGHSSLIELELVAGILREHGANVPRSAVARMIAQLRSDGHASLGGVIARRARHRADETAQLDAWRFEREPPRRA</sequence>
<evidence type="ECO:0000256" key="3">
    <source>
        <dbReference type="ARBA" id="ARBA00022741"/>
    </source>
</evidence>
<evidence type="ECO:0000313" key="8">
    <source>
        <dbReference type="EMBL" id="GGE00947.1"/>
    </source>
</evidence>
<proteinExistence type="inferred from homology"/>
<dbReference type="PANTHER" id="PTHR43033:SF1">
    <property type="entry name" value="TRNA(ILE)-LYSIDINE SYNTHASE-RELATED"/>
    <property type="match status" value="1"/>
</dbReference>
<dbReference type="PANTHER" id="PTHR43033">
    <property type="entry name" value="TRNA(ILE)-LYSIDINE SYNTHASE-RELATED"/>
    <property type="match status" value="1"/>
</dbReference>
<comment type="caution">
    <text evidence="8">The sequence shown here is derived from an EMBL/GenBank/DDBJ whole genome shotgun (WGS) entry which is preliminary data.</text>
</comment>
<name>A0ABQ1SB78_9SPHN</name>
<comment type="catalytic activity">
    <reaction evidence="5 6">
        <text>cytidine(34) in tRNA(Ile2) + L-lysine + ATP = lysidine(34) in tRNA(Ile2) + AMP + diphosphate + H(+)</text>
        <dbReference type="Rhea" id="RHEA:43744"/>
        <dbReference type="Rhea" id="RHEA-COMP:10625"/>
        <dbReference type="Rhea" id="RHEA-COMP:10670"/>
        <dbReference type="ChEBI" id="CHEBI:15378"/>
        <dbReference type="ChEBI" id="CHEBI:30616"/>
        <dbReference type="ChEBI" id="CHEBI:32551"/>
        <dbReference type="ChEBI" id="CHEBI:33019"/>
        <dbReference type="ChEBI" id="CHEBI:82748"/>
        <dbReference type="ChEBI" id="CHEBI:83665"/>
        <dbReference type="ChEBI" id="CHEBI:456215"/>
        <dbReference type="EC" id="6.3.4.19"/>
    </reaction>
</comment>
<keyword evidence="4 6" id="KW-0067">ATP-binding</keyword>
<feature type="binding site" evidence="6">
    <location>
        <begin position="4"/>
        <end position="9"/>
    </location>
    <ligand>
        <name>ATP</name>
        <dbReference type="ChEBI" id="CHEBI:30616"/>
    </ligand>
</feature>
<dbReference type="HAMAP" id="MF_01161">
    <property type="entry name" value="tRNA_Ile_lys_synt"/>
    <property type="match status" value="1"/>
</dbReference>
<keyword evidence="2 6" id="KW-0819">tRNA processing</keyword>
<dbReference type="Proteomes" id="UP000619041">
    <property type="component" value="Unassembled WGS sequence"/>
</dbReference>
<dbReference type="InterPro" id="IPR012795">
    <property type="entry name" value="tRNA_Ile_lys_synt_N"/>
</dbReference>
<dbReference type="Pfam" id="PF01171">
    <property type="entry name" value="ATP_bind_3"/>
    <property type="match status" value="1"/>
</dbReference>
<comment type="similarity">
    <text evidence="6">Belongs to the tRNA(Ile)-lysidine synthase family.</text>
</comment>
<evidence type="ECO:0000256" key="1">
    <source>
        <dbReference type="ARBA" id="ARBA00022598"/>
    </source>
</evidence>
<accession>A0ABQ1SB78</accession>
<dbReference type="EMBL" id="BMKL01000001">
    <property type="protein sequence ID" value="GGE00947.1"/>
    <property type="molecule type" value="Genomic_DNA"/>
</dbReference>
<evidence type="ECO:0000256" key="2">
    <source>
        <dbReference type="ARBA" id="ARBA00022694"/>
    </source>
</evidence>
<comment type="function">
    <text evidence="6">Ligates lysine onto the cytidine present at position 34 of the AUA codon-specific tRNA(Ile) that contains the anticodon CAU, in an ATP-dependent manner. Cytidine is converted to lysidine, thus changing the amino acid specificity of the tRNA from methionine to isoleucine.</text>
</comment>
<reference evidence="9" key="1">
    <citation type="journal article" date="2019" name="Int. J. Syst. Evol. Microbiol.">
        <title>The Global Catalogue of Microorganisms (GCM) 10K type strain sequencing project: providing services to taxonomists for standard genome sequencing and annotation.</title>
        <authorList>
            <consortium name="The Broad Institute Genomics Platform"/>
            <consortium name="The Broad Institute Genome Sequencing Center for Infectious Disease"/>
            <person name="Wu L."/>
            <person name="Ma J."/>
        </authorList>
    </citation>
    <scope>NUCLEOTIDE SEQUENCE [LARGE SCALE GENOMIC DNA]</scope>
    <source>
        <strain evidence="9">CGMCC 1.15959</strain>
    </source>
</reference>
<dbReference type="NCBIfam" id="TIGR02432">
    <property type="entry name" value="lysidine_TilS_N"/>
    <property type="match status" value="1"/>
</dbReference>
<evidence type="ECO:0000256" key="5">
    <source>
        <dbReference type="ARBA" id="ARBA00048539"/>
    </source>
</evidence>
<comment type="domain">
    <text evidence="6">The N-terminal region contains the highly conserved SGGXDS motif, predicted to be a P-loop motif involved in ATP binding.</text>
</comment>
<dbReference type="EC" id="6.3.4.19" evidence="6"/>
<evidence type="ECO:0000256" key="4">
    <source>
        <dbReference type="ARBA" id="ARBA00022840"/>
    </source>
</evidence>
<dbReference type="SUPFAM" id="SSF52402">
    <property type="entry name" value="Adenine nucleotide alpha hydrolases-like"/>
    <property type="match status" value="1"/>
</dbReference>
<dbReference type="InterPro" id="IPR012094">
    <property type="entry name" value="tRNA_Ile_lys_synt"/>
</dbReference>
<dbReference type="InterPro" id="IPR011063">
    <property type="entry name" value="TilS/TtcA_N"/>
</dbReference>
<gene>
    <name evidence="6" type="primary">tilS</name>
    <name evidence="8" type="ORF">GCM10011515_20890</name>
</gene>
<evidence type="ECO:0000256" key="6">
    <source>
        <dbReference type="HAMAP-Rule" id="MF_01161"/>
    </source>
</evidence>
<dbReference type="CDD" id="cd01992">
    <property type="entry name" value="TilS_N"/>
    <property type="match status" value="1"/>
</dbReference>
<organism evidence="8 9">
    <name type="scientific">Tsuneonella deserti</name>
    <dbReference type="NCBI Taxonomy" id="2035528"/>
    <lineage>
        <taxon>Bacteria</taxon>
        <taxon>Pseudomonadati</taxon>
        <taxon>Pseudomonadota</taxon>
        <taxon>Alphaproteobacteria</taxon>
        <taxon>Sphingomonadales</taxon>
        <taxon>Erythrobacteraceae</taxon>
        <taxon>Tsuneonella</taxon>
    </lineage>
</organism>
<dbReference type="InterPro" id="IPR014729">
    <property type="entry name" value="Rossmann-like_a/b/a_fold"/>
</dbReference>
<feature type="domain" description="tRNA(Ile)-lysidine/2-thiocytidine synthase N-terminal" evidence="7">
    <location>
        <begin position="2"/>
        <end position="178"/>
    </location>
</feature>
<dbReference type="Gene3D" id="3.40.50.620">
    <property type="entry name" value="HUPs"/>
    <property type="match status" value="1"/>
</dbReference>
<evidence type="ECO:0000259" key="7">
    <source>
        <dbReference type="Pfam" id="PF01171"/>
    </source>
</evidence>
<dbReference type="RefSeq" id="WP_229658545.1">
    <property type="nucleotide sequence ID" value="NZ_BMKL01000001.1"/>
</dbReference>
<keyword evidence="6" id="KW-0963">Cytoplasm</keyword>
<keyword evidence="3 6" id="KW-0547">Nucleotide-binding</keyword>
<evidence type="ECO:0000313" key="9">
    <source>
        <dbReference type="Proteomes" id="UP000619041"/>
    </source>
</evidence>
<keyword evidence="9" id="KW-1185">Reference proteome</keyword>
<protein>
    <recommendedName>
        <fullName evidence="6">tRNA(Ile)-lysidine synthase</fullName>
        <ecNumber evidence="6">6.3.4.19</ecNumber>
    </recommendedName>
    <alternativeName>
        <fullName evidence="6">tRNA(Ile)-2-lysyl-cytidine synthase</fullName>
    </alternativeName>
    <alternativeName>
        <fullName evidence="6">tRNA(Ile)-lysidine synthetase</fullName>
    </alternativeName>
</protein>
<comment type="subcellular location">
    <subcellularLocation>
        <location evidence="6">Cytoplasm</location>
    </subcellularLocation>
</comment>
<keyword evidence="1 6" id="KW-0436">Ligase</keyword>